<keyword evidence="2" id="KW-0813">Transport</keyword>
<name>A0ABX8W7J9_9LACO</name>
<evidence type="ECO:0000256" key="3">
    <source>
        <dbReference type="ARBA" id="ARBA00022490"/>
    </source>
</evidence>
<keyword evidence="3" id="KW-0963">Cytoplasm</keyword>
<dbReference type="SUPFAM" id="SSF53062">
    <property type="entry name" value="PTS system fructose IIA component-like"/>
    <property type="match status" value="1"/>
</dbReference>
<evidence type="ECO:0000256" key="5">
    <source>
        <dbReference type="ARBA" id="ARBA00022679"/>
    </source>
</evidence>
<dbReference type="Proteomes" id="UP000826550">
    <property type="component" value="Chromosome"/>
</dbReference>
<accession>A0ABX8W7J9</accession>
<evidence type="ECO:0000313" key="10">
    <source>
        <dbReference type="Proteomes" id="UP000826550"/>
    </source>
</evidence>
<dbReference type="Gene3D" id="3.40.50.510">
    <property type="entry name" value="Phosphotransferase system, mannose-type IIA component"/>
    <property type="match status" value="1"/>
</dbReference>
<comment type="subcellular location">
    <subcellularLocation>
        <location evidence="1">Cytoplasm</location>
    </subcellularLocation>
</comment>
<gene>
    <name evidence="9" type="ORF">GYM71_08575</name>
</gene>
<evidence type="ECO:0000259" key="8">
    <source>
        <dbReference type="PROSITE" id="PS51096"/>
    </source>
</evidence>
<dbReference type="PROSITE" id="PS51096">
    <property type="entry name" value="PTS_EIIA_TYPE_4"/>
    <property type="match status" value="1"/>
</dbReference>
<dbReference type="InterPro" id="IPR004701">
    <property type="entry name" value="PTS_EIIA_man-typ"/>
</dbReference>
<keyword evidence="5" id="KW-0808">Transferase</keyword>
<dbReference type="InterPro" id="IPR036662">
    <property type="entry name" value="PTS_EIIA_man-typ_sf"/>
</dbReference>
<reference evidence="9 10" key="1">
    <citation type="submission" date="2020-01" db="EMBL/GenBank/DDBJ databases">
        <title>Vast differences in strain-level diversity in the gut microbiota of two closely related honey bee species.</title>
        <authorList>
            <person name="Ellegaard K.M."/>
            <person name="Suenami S."/>
            <person name="Miyazaki R."/>
            <person name="Engel P."/>
        </authorList>
    </citation>
    <scope>NUCLEOTIDE SEQUENCE [LARGE SCALE GENOMIC DNA]</scope>
    <source>
        <strain evidence="9 10">ESL0416</strain>
    </source>
</reference>
<evidence type="ECO:0000256" key="6">
    <source>
        <dbReference type="ARBA" id="ARBA00022683"/>
    </source>
</evidence>
<protein>
    <recommendedName>
        <fullName evidence="8">PTS EIIA type-4 domain-containing protein</fullName>
    </recommendedName>
</protein>
<evidence type="ECO:0000256" key="7">
    <source>
        <dbReference type="ARBA" id="ARBA00022777"/>
    </source>
</evidence>
<evidence type="ECO:0000256" key="4">
    <source>
        <dbReference type="ARBA" id="ARBA00022597"/>
    </source>
</evidence>
<dbReference type="PANTHER" id="PTHR33799">
    <property type="entry name" value="PTS PERMEASE-RELATED-RELATED"/>
    <property type="match status" value="1"/>
</dbReference>
<sequence>MVQVIICTHEQMAIGVKKTAEFIMGPQENLHAIAAYTKEQVDYEHEIATFLQKHPTEPVVVLTDIVGGSVNTALAKMIPTHKNLQLIAGVNLPMVVQLLLSNEQDLEATIAKTIREAKNGIQDINQTIKTETETISDDF</sequence>
<feature type="domain" description="PTS EIIA type-4" evidence="8">
    <location>
        <begin position="1"/>
        <end position="121"/>
    </location>
</feature>
<evidence type="ECO:0000256" key="2">
    <source>
        <dbReference type="ARBA" id="ARBA00022448"/>
    </source>
</evidence>
<dbReference type="InterPro" id="IPR033887">
    <property type="entry name" value="PTS_IIA_man"/>
</dbReference>
<evidence type="ECO:0000256" key="1">
    <source>
        <dbReference type="ARBA" id="ARBA00004496"/>
    </source>
</evidence>
<evidence type="ECO:0000313" key="9">
    <source>
        <dbReference type="EMBL" id="QYN53467.1"/>
    </source>
</evidence>
<keyword evidence="4" id="KW-0762">Sugar transport</keyword>
<dbReference type="Pfam" id="PF03610">
    <property type="entry name" value="EIIA-man"/>
    <property type="match status" value="1"/>
</dbReference>
<organism evidence="9 10">
    <name type="scientific">Lactobacillus panisapium</name>
    <dbReference type="NCBI Taxonomy" id="2012495"/>
    <lineage>
        <taxon>Bacteria</taxon>
        <taxon>Bacillati</taxon>
        <taxon>Bacillota</taxon>
        <taxon>Bacilli</taxon>
        <taxon>Lactobacillales</taxon>
        <taxon>Lactobacillaceae</taxon>
        <taxon>Lactobacillus</taxon>
    </lineage>
</organism>
<keyword evidence="6" id="KW-0598">Phosphotransferase system</keyword>
<keyword evidence="10" id="KW-1185">Reference proteome</keyword>
<keyword evidence="7" id="KW-0418">Kinase</keyword>
<proteinExistence type="predicted"/>
<dbReference type="CDD" id="cd00006">
    <property type="entry name" value="PTS_IIA_man"/>
    <property type="match status" value="1"/>
</dbReference>
<dbReference type="EMBL" id="CP048268">
    <property type="protein sequence ID" value="QYN53467.1"/>
    <property type="molecule type" value="Genomic_DNA"/>
</dbReference>
<dbReference type="PANTHER" id="PTHR33799:SF1">
    <property type="entry name" value="PTS SYSTEM MANNOSE-SPECIFIC EIIAB COMPONENT-RELATED"/>
    <property type="match status" value="1"/>
</dbReference>
<dbReference type="RefSeq" id="WP_220220158.1">
    <property type="nucleotide sequence ID" value="NZ_CP048268.1"/>
</dbReference>
<dbReference type="InterPro" id="IPR051471">
    <property type="entry name" value="Bacterial_PTS_sugar_comp"/>
</dbReference>